<proteinExistence type="predicted"/>
<dbReference type="AlphaFoldDB" id="A0AAE0S0F5"/>
<comment type="caution">
    <text evidence="2">The sequence shown here is derived from an EMBL/GenBank/DDBJ whole genome shotgun (WGS) entry which is preliminary data.</text>
</comment>
<protein>
    <submittedName>
        <fullName evidence="2">Uncharacterized protein</fullName>
    </submittedName>
</protein>
<feature type="region of interest" description="Disordered" evidence="1">
    <location>
        <begin position="59"/>
        <end position="80"/>
    </location>
</feature>
<evidence type="ECO:0000313" key="3">
    <source>
        <dbReference type="Proteomes" id="UP001195483"/>
    </source>
</evidence>
<feature type="region of interest" description="Disordered" evidence="1">
    <location>
        <begin position="1"/>
        <end position="22"/>
    </location>
</feature>
<dbReference type="EMBL" id="JAEAOA010002158">
    <property type="protein sequence ID" value="KAK3583102.1"/>
    <property type="molecule type" value="Genomic_DNA"/>
</dbReference>
<organism evidence="2 3">
    <name type="scientific">Potamilus streckersoni</name>
    <dbReference type="NCBI Taxonomy" id="2493646"/>
    <lineage>
        <taxon>Eukaryota</taxon>
        <taxon>Metazoa</taxon>
        <taxon>Spiralia</taxon>
        <taxon>Lophotrochozoa</taxon>
        <taxon>Mollusca</taxon>
        <taxon>Bivalvia</taxon>
        <taxon>Autobranchia</taxon>
        <taxon>Heteroconchia</taxon>
        <taxon>Palaeoheterodonta</taxon>
        <taxon>Unionida</taxon>
        <taxon>Unionoidea</taxon>
        <taxon>Unionidae</taxon>
        <taxon>Ambleminae</taxon>
        <taxon>Lampsilini</taxon>
        <taxon>Potamilus</taxon>
    </lineage>
</organism>
<dbReference type="Proteomes" id="UP001195483">
    <property type="component" value="Unassembled WGS sequence"/>
</dbReference>
<sequence length="101" mass="11142">MQSVQGVCFSGEDTNKSGTDYGTMEGTYINTNDGENSKQKNEHIDLYLTSMIEKYLPSPIPSSGPDLSPVSSCEPESKNYFKDDSAIDHTEKTVVNITDHM</sequence>
<evidence type="ECO:0000256" key="1">
    <source>
        <dbReference type="SAM" id="MobiDB-lite"/>
    </source>
</evidence>
<name>A0AAE0S0F5_9BIVA</name>
<evidence type="ECO:0000313" key="2">
    <source>
        <dbReference type="EMBL" id="KAK3583102.1"/>
    </source>
</evidence>
<reference evidence="2" key="2">
    <citation type="journal article" date="2021" name="Genome Biol. Evol.">
        <title>Developing a high-quality reference genome for a parasitic bivalve with doubly uniparental inheritance (Bivalvia: Unionida).</title>
        <authorList>
            <person name="Smith C.H."/>
        </authorList>
    </citation>
    <scope>NUCLEOTIDE SEQUENCE</scope>
    <source>
        <strain evidence="2">CHS0354</strain>
        <tissue evidence="2">Mantle</tissue>
    </source>
</reference>
<gene>
    <name evidence="2" type="ORF">CHS0354_036843</name>
</gene>
<accession>A0AAE0S0F5</accession>
<keyword evidence="3" id="KW-1185">Reference proteome</keyword>
<reference evidence="2" key="3">
    <citation type="submission" date="2023-05" db="EMBL/GenBank/DDBJ databases">
        <authorList>
            <person name="Smith C.H."/>
        </authorList>
    </citation>
    <scope>NUCLEOTIDE SEQUENCE</scope>
    <source>
        <strain evidence="2">CHS0354</strain>
        <tissue evidence="2">Mantle</tissue>
    </source>
</reference>
<reference evidence="2" key="1">
    <citation type="journal article" date="2021" name="Genome Biol. Evol.">
        <title>A High-Quality Reference Genome for a Parasitic Bivalve with Doubly Uniparental Inheritance (Bivalvia: Unionida).</title>
        <authorList>
            <person name="Smith C.H."/>
        </authorList>
    </citation>
    <scope>NUCLEOTIDE SEQUENCE</scope>
    <source>
        <strain evidence="2">CHS0354</strain>
    </source>
</reference>